<accession>A0A2B7ZMV2</accession>
<dbReference type="AlphaFoldDB" id="A0A2B7ZMV2"/>
<reference evidence="1 2" key="1">
    <citation type="submission" date="2017-10" db="EMBL/GenBank/DDBJ databases">
        <title>Comparative genomics in systemic dimorphic fungi from Ajellomycetaceae.</title>
        <authorList>
            <person name="Munoz J.F."/>
            <person name="Mcewen J.G."/>
            <person name="Clay O.K."/>
            <person name="Cuomo C.A."/>
        </authorList>
    </citation>
    <scope>NUCLEOTIDE SEQUENCE [LARGE SCALE GENOMIC DNA]</scope>
    <source>
        <strain evidence="1 2">UAMH4076</strain>
    </source>
</reference>
<evidence type="ECO:0000313" key="2">
    <source>
        <dbReference type="Proteomes" id="UP000226031"/>
    </source>
</evidence>
<protein>
    <submittedName>
        <fullName evidence="1">Uncharacterized protein</fullName>
    </submittedName>
</protein>
<comment type="caution">
    <text evidence="1">The sequence shown here is derived from an EMBL/GenBank/DDBJ whole genome shotgun (WGS) entry which is preliminary data.</text>
</comment>
<gene>
    <name evidence="1" type="ORF">GX50_02520</name>
</gene>
<organism evidence="1 2">
    <name type="scientific">[Emmonsia] crescens</name>
    <dbReference type="NCBI Taxonomy" id="73230"/>
    <lineage>
        <taxon>Eukaryota</taxon>
        <taxon>Fungi</taxon>
        <taxon>Dikarya</taxon>
        <taxon>Ascomycota</taxon>
        <taxon>Pezizomycotina</taxon>
        <taxon>Eurotiomycetes</taxon>
        <taxon>Eurotiomycetidae</taxon>
        <taxon>Onygenales</taxon>
        <taxon>Ajellomycetaceae</taxon>
        <taxon>Emergomyces</taxon>
    </lineage>
</organism>
<keyword evidence="2" id="KW-1185">Reference proteome</keyword>
<dbReference type="EMBL" id="PDND01000036">
    <property type="protein sequence ID" value="PGH34630.1"/>
    <property type="molecule type" value="Genomic_DNA"/>
</dbReference>
<dbReference type="Proteomes" id="UP000226031">
    <property type="component" value="Unassembled WGS sequence"/>
</dbReference>
<sequence length="70" mass="7629">MDNQVYLYGNQGSGLGSFDNFPYVDLIDETVDRKAEAACMISPTFVQPPKALGYPCDKAIRLGSISVQLV</sequence>
<evidence type="ECO:0000313" key="1">
    <source>
        <dbReference type="EMBL" id="PGH34630.1"/>
    </source>
</evidence>
<name>A0A2B7ZMV2_9EURO</name>
<proteinExistence type="predicted"/>